<dbReference type="PANTHER" id="PTHR37171:SF1">
    <property type="entry name" value="SERINE_THREONINE-PROTEIN KINASE YRZF-RELATED"/>
    <property type="match status" value="1"/>
</dbReference>
<gene>
    <name evidence="1" type="ORF">H6G97_40065</name>
</gene>
<dbReference type="Gene3D" id="1.10.510.10">
    <property type="entry name" value="Transferase(Phosphotransferase) domain 1"/>
    <property type="match status" value="1"/>
</dbReference>
<dbReference type="GO" id="GO:0004674">
    <property type="term" value="F:protein serine/threonine kinase activity"/>
    <property type="evidence" value="ECO:0007669"/>
    <property type="project" value="UniProtKB-KW"/>
</dbReference>
<dbReference type="InterPro" id="IPR011009">
    <property type="entry name" value="Kinase-like_dom_sf"/>
</dbReference>
<dbReference type="Proteomes" id="UP000623440">
    <property type="component" value="Unassembled WGS sequence"/>
</dbReference>
<sequence length="233" mass="27247">MDKSPPKHLLETIYQELLPRLQIESVNPRNPIQVSYLPQPWQLLGKGNYAAVVYHPDYSECVVKIYAPGRPGFEEEVDVYHRLGSHPAFSECLYAKDSFLILKRLYGTTLYDCMHLGLPIPKQVIRDINEALDYARRCSLHPHDVHGRNVMMYQGRGLVVDISDFLHLEACSKWNDLKKAYYWLYRPVLRPLRLRVPYSGLDMLRKSYRLATSFKTSCCQLVLRLTRFKCLKR</sequence>
<dbReference type="InterPro" id="IPR052396">
    <property type="entry name" value="Meiotic_Drive_Suppr_Kinase"/>
</dbReference>
<evidence type="ECO:0000313" key="2">
    <source>
        <dbReference type="Proteomes" id="UP000623440"/>
    </source>
</evidence>
<name>A0ABR8E3Y8_9NOSO</name>
<accession>A0ABR8E3Y8</accession>
<keyword evidence="1" id="KW-0418">Kinase</keyword>
<reference evidence="1 2" key="1">
    <citation type="journal article" date="2020" name="ISME J.">
        <title>Comparative genomics reveals insights into cyanobacterial evolution and habitat adaptation.</title>
        <authorList>
            <person name="Chen M.Y."/>
            <person name="Teng W.K."/>
            <person name="Zhao L."/>
            <person name="Hu C.X."/>
            <person name="Zhou Y.K."/>
            <person name="Han B.P."/>
            <person name="Song L.R."/>
            <person name="Shu W.S."/>
        </authorList>
    </citation>
    <scope>NUCLEOTIDE SEQUENCE [LARGE SCALE GENOMIC DNA]</scope>
    <source>
        <strain evidence="1 2">FACHB-838</strain>
    </source>
</reference>
<keyword evidence="2" id="KW-1185">Reference proteome</keyword>
<keyword evidence="1" id="KW-0808">Transferase</keyword>
<dbReference type="EMBL" id="JACJSI010000255">
    <property type="protein sequence ID" value="MBD2535275.1"/>
    <property type="molecule type" value="Genomic_DNA"/>
</dbReference>
<evidence type="ECO:0000313" key="1">
    <source>
        <dbReference type="EMBL" id="MBD2535275.1"/>
    </source>
</evidence>
<keyword evidence="1" id="KW-0723">Serine/threonine-protein kinase</keyword>
<dbReference type="RefSeq" id="WP_190946119.1">
    <property type="nucleotide sequence ID" value="NZ_JACJSI010000255.1"/>
</dbReference>
<proteinExistence type="predicted"/>
<organism evidence="1 2">
    <name type="scientific">Nostoc flagelliforme FACHB-838</name>
    <dbReference type="NCBI Taxonomy" id="2692904"/>
    <lineage>
        <taxon>Bacteria</taxon>
        <taxon>Bacillati</taxon>
        <taxon>Cyanobacteriota</taxon>
        <taxon>Cyanophyceae</taxon>
        <taxon>Nostocales</taxon>
        <taxon>Nostocaceae</taxon>
        <taxon>Nostoc</taxon>
    </lineage>
</organism>
<protein>
    <submittedName>
        <fullName evidence="1">Serine/threonine protein kinase</fullName>
    </submittedName>
</protein>
<comment type="caution">
    <text evidence="1">The sequence shown here is derived from an EMBL/GenBank/DDBJ whole genome shotgun (WGS) entry which is preliminary data.</text>
</comment>
<dbReference type="SUPFAM" id="SSF56112">
    <property type="entry name" value="Protein kinase-like (PK-like)"/>
    <property type="match status" value="1"/>
</dbReference>
<dbReference type="PANTHER" id="PTHR37171">
    <property type="entry name" value="SERINE/THREONINE-PROTEIN KINASE YRZF-RELATED"/>
    <property type="match status" value="1"/>
</dbReference>